<dbReference type="EMBL" id="CAJOBC010002585">
    <property type="protein sequence ID" value="CAF3740544.1"/>
    <property type="molecule type" value="Genomic_DNA"/>
</dbReference>
<dbReference type="Proteomes" id="UP000663829">
    <property type="component" value="Unassembled WGS sequence"/>
</dbReference>
<evidence type="ECO:0008006" key="4">
    <source>
        <dbReference type="Google" id="ProtNLM"/>
    </source>
</evidence>
<comment type="caution">
    <text evidence="1">The sequence shown here is derived from an EMBL/GenBank/DDBJ whole genome shotgun (WGS) entry which is preliminary data.</text>
</comment>
<dbReference type="Proteomes" id="UP000681722">
    <property type="component" value="Unassembled WGS sequence"/>
</dbReference>
<protein>
    <recommendedName>
        <fullName evidence="4">SWIM-type domain-containing protein</fullName>
    </recommendedName>
</protein>
<gene>
    <name evidence="1" type="ORF">GPM918_LOCUS12036</name>
    <name evidence="2" type="ORF">SRO942_LOCUS12037</name>
</gene>
<evidence type="ECO:0000313" key="1">
    <source>
        <dbReference type="EMBL" id="CAF0967090.1"/>
    </source>
</evidence>
<proteinExistence type="predicted"/>
<dbReference type="EMBL" id="CAJNOQ010002585">
    <property type="protein sequence ID" value="CAF0967090.1"/>
    <property type="molecule type" value="Genomic_DNA"/>
</dbReference>
<evidence type="ECO:0000313" key="2">
    <source>
        <dbReference type="EMBL" id="CAF3740544.1"/>
    </source>
</evidence>
<dbReference type="AlphaFoldDB" id="A0A814E7H1"/>
<accession>A0A814E7H1</accession>
<keyword evidence="3" id="KW-1185">Reference proteome</keyword>
<organism evidence="1 3">
    <name type="scientific">Didymodactylos carnosus</name>
    <dbReference type="NCBI Taxonomy" id="1234261"/>
    <lineage>
        <taxon>Eukaryota</taxon>
        <taxon>Metazoa</taxon>
        <taxon>Spiralia</taxon>
        <taxon>Gnathifera</taxon>
        <taxon>Rotifera</taxon>
        <taxon>Eurotatoria</taxon>
        <taxon>Bdelloidea</taxon>
        <taxon>Philodinida</taxon>
        <taxon>Philodinidae</taxon>
        <taxon>Didymodactylos</taxon>
    </lineage>
</organism>
<name>A0A814E7H1_9BILA</name>
<dbReference type="OrthoDB" id="10046738at2759"/>
<evidence type="ECO:0000313" key="3">
    <source>
        <dbReference type="Proteomes" id="UP000663829"/>
    </source>
</evidence>
<reference evidence="1" key="1">
    <citation type="submission" date="2021-02" db="EMBL/GenBank/DDBJ databases">
        <authorList>
            <person name="Nowell W R."/>
        </authorList>
    </citation>
    <scope>NUCLEOTIDE SEQUENCE</scope>
</reference>
<sequence length="260" mass="29738">MHALGLHVAMPPFLRKRKQFTTIEANKSRLITKIRSNSSIKDLKIYLSIACALINCYKPEVLKSKPGDIESSKEMLELVNKPNLVEQLLNESNLSRFSNWTTVNATEFLEFPILTESQIRKLTFGIFQLKRARSYAEEYASSTDLTNLSIKYAVQVCKTKPDLCRVIPKSAHSKRKTYYPTIRFSKSKVVGWYCQCPIGSRVVGCCSHVASAIWFLGFERWQSHQRVQSSGSHLLNASDSIQITDFEDDDEDNQTRYRLA</sequence>